<dbReference type="Pfam" id="PF13525">
    <property type="entry name" value="YfiO"/>
    <property type="match status" value="1"/>
</dbReference>
<organism evidence="6 7">
    <name type="scientific">Microvenator marinus</name>
    <dbReference type="NCBI Taxonomy" id="2600177"/>
    <lineage>
        <taxon>Bacteria</taxon>
        <taxon>Deltaproteobacteria</taxon>
        <taxon>Bradymonadales</taxon>
        <taxon>Microvenatoraceae</taxon>
        <taxon>Microvenator</taxon>
    </lineage>
</organism>
<reference evidence="6 7" key="1">
    <citation type="submission" date="2019-08" db="EMBL/GenBank/DDBJ databases">
        <authorList>
            <person name="Liang Q."/>
        </authorList>
    </citation>
    <scope>NUCLEOTIDE SEQUENCE [LARGE SCALE GENOMIC DNA]</scope>
    <source>
        <strain evidence="6 7">V1718</strain>
    </source>
</reference>
<protein>
    <submittedName>
        <fullName evidence="6">Tetratricopeptide repeat protein</fullName>
    </submittedName>
</protein>
<name>A0A5B8XKL2_9DELT</name>
<keyword evidence="2" id="KW-0802">TPR repeat</keyword>
<keyword evidence="4" id="KW-0812">Transmembrane</keyword>
<dbReference type="AlphaFoldDB" id="A0A5B8XKL2"/>
<sequence>MWRLKPSGSPVGFLCFTYDGSVKVMMRYLVMLMAVVFLSGCVPIWTGSTMQDDIAALKAEQARQNETLEEKQKELSAMVESARNDVASLNQMTKEATELLARNNADFGLELEQVRQELQRLVGKMEETDFNLQRLQSDLRMFKEDVDIRFADGGGTPLPEKADELYKFAQDKFKNRDFRAARKALESFAVKHARDSRMADVVFMMGETYFEEGEWVSAVFEYQKVFKNYPRSSKAGDAVFRIGESYVQLKKCQEAQLFYESVVSDYPKSTYVSQARERLSKMKGGQCP</sequence>
<evidence type="ECO:0000313" key="6">
    <source>
        <dbReference type="EMBL" id="QED26342.1"/>
    </source>
</evidence>
<dbReference type="EMBL" id="CP042467">
    <property type="protein sequence ID" value="QED26342.1"/>
    <property type="molecule type" value="Genomic_DNA"/>
</dbReference>
<feature type="coiled-coil region" evidence="3">
    <location>
        <begin position="54"/>
        <end position="131"/>
    </location>
</feature>
<dbReference type="SUPFAM" id="SSF48452">
    <property type="entry name" value="TPR-like"/>
    <property type="match status" value="1"/>
</dbReference>
<evidence type="ECO:0000256" key="3">
    <source>
        <dbReference type="SAM" id="Coils"/>
    </source>
</evidence>
<accession>A0A5B8XKL2</accession>
<dbReference type="InterPro" id="IPR039565">
    <property type="entry name" value="BamD-like"/>
</dbReference>
<feature type="domain" description="Outer membrane lipoprotein BamD-like" evidence="5">
    <location>
        <begin position="161"/>
        <end position="283"/>
    </location>
</feature>
<keyword evidence="7" id="KW-1185">Reference proteome</keyword>
<feature type="transmembrane region" description="Helical" evidence="4">
    <location>
        <begin position="28"/>
        <end position="46"/>
    </location>
</feature>
<evidence type="ECO:0000256" key="1">
    <source>
        <dbReference type="ARBA" id="ARBA00022729"/>
    </source>
</evidence>
<dbReference type="PROSITE" id="PS50005">
    <property type="entry name" value="TPR"/>
    <property type="match status" value="1"/>
</dbReference>
<dbReference type="InterPro" id="IPR019734">
    <property type="entry name" value="TPR_rpt"/>
</dbReference>
<keyword evidence="1" id="KW-0732">Signal</keyword>
<dbReference type="InterPro" id="IPR034706">
    <property type="entry name" value="CpoB"/>
</dbReference>
<keyword evidence="3" id="KW-0175">Coiled coil</keyword>
<dbReference type="OrthoDB" id="13540at2"/>
<keyword evidence="4" id="KW-1133">Transmembrane helix</keyword>
<evidence type="ECO:0000313" key="7">
    <source>
        <dbReference type="Proteomes" id="UP000321595"/>
    </source>
</evidence>
<evidence type="ECO:0000256" key="4">
    <source>
        <dbReference type="SAM" id="Phobius"/>
    </source>
</evidence>
<proteinExistence type="inferred from homology"/>
<dbReference type="KEGG" id="bbae:FRD01_03540"/>
<keyword evidence="4" id="KW-0472">Membrane</keyword>
<gene>
    <name evidence="6" type="ORF">FRD01_03540</name>
</gene>
<dbReference type="Proteomes" id="UP000321595">
    <property type="component" value="Chromosome"/>
</dbReference>
<feature type="repeat" description="TPR" evidence="2">
    <location>
        <begin position="199"/>
        <end position="232"/>
    </location>
</feature>
<evidence type="ECO:0000259" key="5">
    <source>
        <dbReference type="Pfam" id="PF13525"/>
    </source>
</evidence>
<dbReference type="Gene3D" id="1.25.40.10">
    <property type="entry name" value="Tetratricopeptide repeat domain"/>
    <property type="match status" value="1"/>
</dbReference>
<dbReference type="GO" id="GO:0051301">
    <property type="term" value="P:cell division"/>
    <property type="evidence" value="ECO:0007669"/>
    <property type="project" value="InterPro"/>
</dbReference>
<evidence type="ECO:0000256" key="2">
    <source>
        <dbReference type="PROSITE-ProRule" id="PRU00339"/>
    </source>
</evidence>
<dbReference type="HAMAP" id="MF_02066">
    <property type="entry name" value="CpoB"/>
    <property type="match status" value="1"/>
</dbReference>
<dbReference type="InterPro" id="IPR011990">
    <property type="entry name" value="TPR-like_helical_dom_sf"/>
</dbReference>